<dbReference type="InterPro" id="IPR054168">
    <property type="entry name" value="PG_1098_Fer"/>
</dbReference>
<dbReference type="SUPFAM" id="SSF53335">
    <property type="entry name" value="S-adenosyl-L-methionine-dependent methyltransferases"/>
    <property type="match status" value="1"/>
</dbReference>
<evidence type="ECO:0000259" key="1">
    <source>
        <dbReference type="Pfam" id="PF18096"/>
    </source>
</evidence>
<dbReference type="CDD" id="cd02440">
    <property type="entry name" value="AdoMet_MTases"/>
    <property type="match status" value="1"/>
</dbReference>
<sequence>MNRSLLHKEVQEFLEENYRKEVSKIVFKGSPFPGVSEQELAVQLTGKKKAEKKLPTWFTTRNIIYPPTLNLEQTSSEKTARYKASLMAGDTIVDVTGGFGIDSYFFSKEFKKVVHCELNEELSEVAAHNFGVLEAKNIESYVGDGIEFLENSSEKFDWIYIDPSRRDDAGGRVFQLSDCLPNVPEHLDLLLKKGDNILIKTSPLLDLKAGLRELKNVHAIHVIAVENDVKELLWLINKEPVDQLKIKTVNFRKKGDQVYDREIGEENSVSLSKPLTYLYEPNAAIMKSGLFDALGCDFSLLKLHQNTHLYTSNQLIEFPGRCFEVIRSVPYKKKKLKSVIDFDKAHITTRNFPEPVASLRKQLKLKDGGDHYLFFTTGPEDEKVMLICIKV</sequence>
<reference evidence="3" key="1">
    <citation type="journal article" date="2020" name="mSystems">
        <title>Genome- and Community-Level Interaction Insights into Carbon Utilization and Element Cycling Functions of Hydrothermarchaeota in Hydrothermal Sediment.</title>
        <authorList>
            <person name="Zhou Z."/>
            <person name="Liu Y."/>
            <person name="Xu W."/>
            <person name="Pan J."/>
            <person name="Luo Z.H."/>
            <person name="Li M."/>
        </authorList>
    </citation>
    <scope>NUCLEOTIDE SEQUENCE [LARGE SCALE GENOMIC DNA]</scope>
    <source>
        <strain evidence="3">SpSt-1235</strain>
    </source>
</reference>
<dbReference type="Proteomes" id="UP000885753">
    <property type="component" value="Unassembled WGS sequence"/>
</dbReference>
<proteinExistence type="predicted"/>
<dbReference type="AlphaFoldDB" id="A0A7C2M6Y5"/>
<keyword evidence="3" id="KW-0489">Methyltransferase</keyword>
<feature type="domain" description="PG-1098 ferredoxin-like" evidence="2">
    <location>
        <begin position="277"/>
        <end position="319"/>
    </location>
</feature>
<name>A0A7C2M6Y5_9FLAO</name>
<feature type="domain" description="THUMP-like" evidence="1">
    <location>
        <begin position="320"/>
        <end position="388"/>
    </location>
</feature>
<keyword evidence="3" id="KW-0808">Transferase</keyword>
<dbReference type="Gene3D" id="1.10.10.1110">
    <property type="entry name" value="Methyltransferase PG1098, N-terminal domain"/>
    <property type="match status" value="1"/>
</dbReference>
<accession>A0A7C2M6Y5</accession>
<dbReference type="InterPro" id="IPR041497">
    <property type="entry name" value="Thump-like"/>
</dbReference>
<gene>
    <name evidence="3" type="ORF">ENO10_08060</name>
</gene>
<dbReference type="Gene3D" id="3.40.50.150">
    <property type="entry name" value="Vaccinia Virus protein VP39"/>
    <property type="match status" value="1"/>
</dbReference>
<dbReference type="InterPro" id="IPR029063">
    <property type="entry name" value="SAM-dependent_MTases_sf"/>
</dbReference>
<evidence type="ECO:0000313" key="3">
    <source>
        <dbReference type="EMBL" id="HER41158.1"/>
    </source>
</evidence>
<dbReference type="Pfam" id="PF22013">
    <property type="entry name" value="PG_1098_Fer"/>
    <property type="match status" value="1"/>
</dbReference>
<organism evidence="3">
    <name type="scientific">Salinimicrobium catena</name>
    <dbReference type="NCBI Taxonomy" id="390640"/>
    <lineage>
        <taxon>Bacteria</taxon>
        <taxon>Pseudomonadati</taxon>
        <taxon>Bacteroidota</taxon>
        <taxon>Flavobacteriia</taxon>
        <taxon>Flavobacteriales</taxon>
        <taxon>Flavobacteriaceae</taxon>
        <taxon>Salinimicrobium</taxon>
    </lineage>
</organism>
<evidence type="ECO:0000259" key="2">
    <source>
        <dbReference type="Pfam" id="PF22013"/>
    </source>
</evidence>
<dbReference type="GO" id="GO:0032259">
    <property type="term" value="P:methylation"/>
    <property type="evidence" value="ECO:0007669"/>
    <property type="project" value="UniProtKB-KW"/>
</dbReference>
<dbReference type="EMBL" id="DSEE01000581">
    <property type="protein sequence ID" value="HER41158.1"/>
    <property type="molecule type" value="Genomic_DNA"/>
</dbReference>
<comment type="caution">
    <text evidence="3">The sequence shown here is derived from an EMBL/GenBank/DDBJ whole genome shotgun (WGS) entry which is preliminary data.</text>
</comment>
<protein>
    <submittedName>
        <fullName evidence="3">Class I SAM-dependent methyltransferase</fullName>
    </submittedName>
</protein>
<dbReference type="GO" id="GO:0008168">
    <property type="term" value="F:methyltransferase activity"/>
    <property type="evidence" value="ECO:0007669"/>
    <property type="project" value="UniProtKB-KW"/>
</dbReference>
<dbReference type="Pfam" id="PF18096">
    <property type="entry name" value="Thump_like"/>
    <property type="match status" value="1"/>
</dbReference>